<dbReference type="PANTHER" id="PTHR31284">
    <property type="entry name" value="ACID PHOSPHATASE-LIKE PROTEIN"/>
    <property type="match status" value="1"/>
</dbReference>
<evidence type="ECO:0000313" key="4">
    <source>
        <dbReference type="Proteomes" id="UP000637578"/>
    </source>
</evidence>
<dbReference type="Proteomes" id="UP000637578">
    <property type="component" value="Unassembled WGS sequence"/>
</dbReference>
<dbReference type="PANTHER" id="PTHR31284:SF10">
    <property type="entry name" value="ACID PHOSPHATASE-LIKE PROTEIN"/>
    <property type="match status" value="1"/>
</dbReference>
<dbReference type="EMBL" id="BMMK01000012">
    <property type="protein sequence ID" value="GGM57041.1"/>
    <property type="molecule type" value="Genomic_DNA"/>
</dbReference>
<proteinExistence type="predicted"/>
<evidence type="ECO:0000256" key="1">
    <source>
        <dbReference type="ARBA" id="ARBA00022729"/>
    </source>
</evidence>
<dbReference type="InterPro" id="IPR036412">
    <property type="entry name" value="HAD-like_sf"/>
</dbReference>
<protein>
    <recommendedName>
        <fullName evidence="5">Acid phosphatase</fullName>
    </recommendedName>
</protein>
<dbReference type="InterPro" id="IPR005519">
    <property type="entry name" value="Acid_phosphat_B-like"/>
</dbReference>
<keyword evidence="4" id="KW-1185">Reference proteome</keyword>
<evidence type="ECO:0000256" key="2">
    <source>
        <dbReference type="SAM" id="SignalP"/>
    </source>
</evidence>
<keyword evidence="1 2" id="KW-0732">Signal</keyword>
<feature type="chain" id="PRO_5035165069" description="Acid phosphatase" evidence="2">
    <location>
        <begin position="29"/>
        <end position="255"/>
    </location>
</feature>
<dbReference type="InterPro" id="IPR023214">
    <property type="entry name" value="HAD_sf"/>
</dbReference>
<evidence type="ECO:0008006" key="5">
    <source>
        <dbReference type="Google" id="ProtNLM"/>
    </source>
</evidence>
<sequence length="255" mass="27621">MGRTALTNVVKIVSAATLSALLVGGASALGAPATESSTGQEPPNLGLAKKDVMAYYGDYLDPSGHHHASDTSAWADATRRQVADARKYLEQRLVDGVKNPAIVLDIDDTSELTYGWSADNDFGFDLEKQKEAIDEGRYEPIKPTRELANWAKQHGVKVFFLTGRNDKLASATVRDLGDEGFPTPDGAFFKPTTQAPDYLACGLNCNTIQYKSGTRAHIESLDNTIVLNLGDQFSDLEGGHAEKAVKLPNPMYYLP</sequence>
<reference evidence="3" key="2">
    <citation type="submission" date="2020-09" db="EMBL/GenBank/DDBJ databases">
        <authorList>
            <person name="Sun Q."/>
            <person name="Zhou Y."/>
        </authorList>
    </citation>
    <scope>NUCLEOTIDE SEQUENCE</scope>
    <source>
        <strain evidence="3">CGMCC 4.5737</strain>
    </source>
</reference>
<dbReference type="SUPFAM" id="SSF56784">
    <property type="entry name" value="HAD-like"/>
    <property type="match status" value="1"/>
</dbReference>
<gene>
    <name evidence="3" type="ORF">GCM10012275_30210</name>
</gene>
<name>A0A8J3CEW0_9PSEU</name>
<feature type="signal peptide" evidence="2">
    <location>
        <begin position="1"/>
        <end position="28"/>
    </location>
</feature>
<comment type="caution">
    <text evidence="3">The sequence shown here is derived from an EMBL/GenBank/DDBJ whole genome shotgun (WGS) entry which is preliminary data.</text>
</comment>
<dbReference type="AlphaFoldDB" id="A0A8J3CEW0"/>
<accession>A0A8J3CEW0</accession>
<reference evidence="3" key="1">
    <citation type="journal article" date="2014" name="Int. J. Syst. Evol. Microbiol.">
        <title>Complete genome sequence of Corynebacterium casei LMG S-19264T (=DSM 44701T), isolated from a smear-ripened cheese.</title>
        <authorList>
            <consortium name="US DOE Joint Genome Institute (JGI-PGF)"/>
            <person name="Walter F."/>
            <person name="Albersmeier A."/>
            <person name="Kalinowski J."/>
            <person name="Ruckert C."/>
        </authorList>
    </citation>
    <scope>NUCLEOTIDE SEQUENCE</scope>
    <source>
        <strain evidence="3">CGMCC 4.5737</strain>
    </source>
</reference>
<dbReference type="RefSeq" id="WP_189058107.1">
    <property type="nucleotide sequence ID" value="NZ_BMMK01000012.1"/>
</dbReference>
<dbReference type="Gene3D" id="3.40.50.1000">
    <property type="entry name" value="HAD superfamily/HAD-like"/>
    <property type="match status" value="1"/>
</dbReference>
<dbReference type="Pfam" id="PF03767">
    <property type="entry name" value="Acid_phosphat_B"/>
    <property type="match status" value="1"/>
</dbReference>
<evidence type="ECO:0000313" key="3">
    <source>
        <dbReference type="EMBL" id="GGM57041.1"/>
    </source>
</evidence>
<organism evidence="3 4">
    <name type="scientific">Longimycelium tulufanense</name>
    <dbReference type="NCBI Taxonomy" id="907463"/>
    <lineage>
        <taxon>Bacteria</taxon>
        <taxon>Bacillati</taxon>
        <taxon>Actinomycetota</taxon>
        <taxon>Actinomycetes</taxon>
        <taxon>Pseudonocardiales</taxon>
        <taxon>Pseudonocardiaceae</taxon>
        <taxon>Longimycelium</taxon>
    </lineage>
</organism>